<protein>
    <submittedName>
        <fullName evidence="2">Uncharacterized membrane protein</fullName>
    </submittedName>
</protein>
<accession>A0A285N967</accession>
<feature type="transmembrane region" description="Helical" evidence="1">
    <location>
        <begin position="43"/>
        <end position="63"/>
    </location>
</feature>
<proteinExistence type="predicted"/>
<evidence type="ECO:0000256" key="1">
    <source>
        <dbReference type="SAM" id="Phobius"/>
    </source>
</evidence>
<dbReference type="Pfam" id="PF09858">
    <property type="entry name" value="DUF2085"/>
    <property type="match status" value="1"/>
</dbReference>
<keyword evidence="1" id="KW-0472">Membrane</keyword>
<dbReference type="InterPro" id="IPR019206">
    <property type="entry name" value="DUF2085_TM"/>
</dbReference>
<sequence>MEVDTAELRRGLRRTRRYLLSHHRPAEYHRCYSPELRGRRIHVCARCLGIYPGIVVGMLGYVLGPWRGTAVLLAAILPLPALVDWTLTTFRESDGHNFVRTATGALLGCGYGLGLAALVLGANVRVLGIGIAYGLTAAALLSISTTNE</sequence>
<evidence type="ECO:0000313" key="3">
    <source>
        <dbReference type="Proteomes" id="UP000219453"/>
    </source>
</evidence>
<keyword evidence="1" id="KW-1133">Transmembrane helix</keyword>
<keyword evidence="3" id="KW-1185">Reference proteome</keyword>
<dbReference type="AlphaFoldDB" id="A0A285N967"/>
<dbReference type="OrthoDB" id="65798at2157"/>
<gene>
    <name evidence="2" type="ORF">SAMN06269185_1020</name>
</gene>
<dbReference type="EMBL" id="OBEJ01000001">
    <property type="protein sequence ID" value="SNZ06044.1"/>
    <property type="molecule type" value="Genomic_DNA"/>
</dbReference>
<keyword evidence="1" id="KW-0812">Transmembrane</keyword>
<reference evidence="2 3" key="1">
    <citation type="submission" date="2017-09" db="EMBL/GenBank/DDBJ databases">
        <authorList>
            <person name="Ehlers B."/>
            <person name="Leendertz F.H."/>
        </authorList>
    </citation>
    <scope>NUCLEOTIDE SEQUENCE [LARGE SCALE GENOMIC DNA]</scope>
    <source>
        <strain evidence="2 3">DSM 27208</strain>
    </source>
</reference>
<name>A0A285N967_NATPI</name>
<dbReference type="RefSeq" id="WP_097007978.1">
    <property type="nucleotide sequence ID" value="NZ_OBEJ01000001.1"/>
</dbReference>
<feature type="transmembrane region" description="Helical" evidence="1">
    <location>
        <begin position="126"/>
        <end position="143"/>
    </location>
</feature>
<organism evidence="2 3">
    <name type="scientific">Natronoarchaeum philippinense</name>
    <dbReference type="NCBI Taxonomy" id="558529"/>
    <lineage>
        <taxon>Archaea</taxon>
        <taxon>Methanobacteriati</taxon>
        <taxon>Methanobacteriota</taxon>
        <taxon>Stenosarchaea group</taxon>
        <taxon>Halobacteria</taxon>
        <taxon>Halobacteriales</taxon>
        <taxon>Natronoarchaeaceae</taxon>
    </lineage>
</organism>
<dbReference type="Proteomes" id="UP000219453">
    <property type="component" value="Unassembled WGS sequence"/>
</dbReference>
<evidence type="ECO:0000313" key="2">
    <source>
        <dbReference type="EMBL" id="SNZ06044.1"/>
    </source>
</evidence>
<feature type="transmembrane region" description="Helical" evidence="1">
    <location>
        <begin position="99"/>
        <end position="120"/>
    </location>
</feature>